<dbReference type="InterPro" id="IPR036903">
    <property type="entry name" value="Nup98_auto-Pept-S59_dom_sf"/>
</dbReference>
<dbReference type="GO" id="GO:0051028">
    <property type="term" value="P:mRNA transport"/>
    <property type="evidence" value="ECO:0007669"/>
    <property type="project" value="UniProtKB-KW"/>
</dbReference>
<evidence type="ECO:0000313" key="22">
    <source>
        <dbReference type="Proteomes" id="UP000014760"/>
    </source>
</evidence>
<dbReference type="InterPro" id="IPR021967">
    <property type="entry name" value="Nup98_C"/>
</dbReference>
<comment type="similarity">
    <text evidence="4">Belongs to the nucleoporin GLFG family.</text>
</comment>
<feature type="region of interest" description="Disordered" evidence="18">
    <location>
        <begin position="225"/>
        <end position="272"/>
    </location>
</feature>
<organism evidence="20">
    <name type="scientific">Capitella teleta</name>
    <name type="common">Polychaete worm</name>
    <dbReference type="NCBI Taxonomy" id="283909"/>
    <lineage>
        <taxon>Eukaryota</taxon>
        <taxon>Metazoa</taxon>
        <taxon>Spiralia</taxon>
        <taxon>Lophotrochozoa</taxon>
        <taxon>Annelida</taxon>
        <taxon>Polychaeta</taxon>
        <taxon>Sedentaria</taxon>
        <taxon>Scolecida</taxon>
        <taxon>Capitellidae</taxon>
        <taxon>Capitella</taxon>
    </lineage>
</organism>
<dbReference type="Gene3D" id="1.10.10.2360">
    <property type="match status" value="1"/>
</dbReference>
<dbReference type="OrthoDB" id="3797628at2759"/>
<dbReference type="GO" id="GO:0006508">
    <property type="term" value="P:proteolysis"/>
    <property type="evidence" value="ECO:0007669"/>
    <property type="project" value="UniProtKB-KW"/>
</dbReference>
<feature type="domain" description="Peptidase S59" evidence="19">
    <location>
        <begin position="761"/>
        <end position="903"/>
    </location>
</feature>
<keyword evidence="6" id="KW-0813">Transport</keyword>
<dbReference type="PANTHER" id="PTHR23198">
    <property type="entry name" value="NUCLEOPORIN"/>
    <property type="match status" value="1"/>
</dbReference>
<evidence type="ECO:0000256" key="15">
    <source>
        <dbReference type="ARBA" id="ARBA00023132"/>
    </source>
</evidence>
<evidence type="ECO:0000256" key="13">
    <source>
        <dbReference type="ARBA" id="ARBA00022927"/>
    </source>
</evidence>
<dbReference type="InterPro" id="IPR007230">
    <property type="entry name" value="Nup98_auto-Pept-S59_dom"/>
</dbReference>
<keyword evidence="13" id="KW-0653">Protein transport</keyword>
<dbReference type="GO" id="GO:0003723">
    <property type="term" value="F:RNA binding"/>
    <property type="evidence" value="ECO:0007669"/>
    <property type="project" value="TreeGrafter"/>
</dbReference>
<dbReference type="HOGENOM" id="CLU_002330_1_0_1"/>
<evidence type="ECO:0000256" key="9">
    <source>
        <dbReference type="ARBA" id="ARBA00022801"/>
    </source>
</evidence>
<keyword evidence="7" id="KW-0645">Protease</keyword>
<dbReference type="GO" id="GO:0008139">
    <property type="term" value="F:nuclear localization sequence binding"/>
    <property type="evidence" value="ECO:0007669"/>
    <property type="project" value="TreeGrafter"/>
</dbReference>
<feature type="region of interest" description="Disordered" evidence="18">
    <location>
        <begin position="596"/>
        <end position="616"/>
    </location>
</feature>
<dbReference type="EnsemblMetazoa" id="CapteT222010">
    <property type="protein sequence ID" value="CapteP222010"/>
    <property type="gene ID" value="CapteG222010"/>
</dbReference>
<dbReference type="EMBL" id="KB292835">
    <property type="protein sequence ID" value="ELU16922.1"/>
    <property type="molecule type" value="Genomic_DNA"/>
</dbReference>
<keyword evidence="22" id="KW-1185">Reference proteome</keyword>
<dbReference type="GO" id="GO:0017056">
    <property type="term" value="F:structural constituent of nuclear pore"/>
    <property type="evidence" value="ECO:0007669"/>
    <property type="project" value="InterPro"/>
</dbReference>
<dbReference type="GO" id="GO:0044614">
    <property type="term" value="C:nuclear pore cytoplasmic filaments"/>
    <property type="evidence" value="ECO:0007669"/>
    <property type="project" value="TreeGrafter"/>
</dbReference>
<evidence type="ECO:0000256" key="18">
    <source>
        <dbReference type="SAM" id="MobiDB-lite"/>
    </source>
</evidence>
<dbReference type="EMBL" id="AMQN01004203">
    <property type="status" value="NOT_ANNOTATED_CDS"/>
    <property type="molecule type" value="Genomic_DNA"/>
</dbReference>
<keyword evidence="16" id="KW-0472">Membrane</keyword>
<dbReference type="InterPro" id="IPR025574">
    <property type="entry name" value="Nucleoporin_FG_rpt"/>
</dbReference>
<accession>R7VEB7</accession>
<dbReference type="Pfam" id="PF21240">
    <property type="entry name" value="Nup98_GLEBS"/>
    <property type="match status" value="1"/>
</dbReference>
<evidence type="ECO:0000313" key="20">
    <source>
        <dbReference type="EMBL" id="ELU16922.1"/>
    </source>
</evidence>
<evidence type="ECO:0000256" key="7">
    <source>
        <dbReference type="ARBA" id="ARBA00022670"/>
    </source>
</evidence>
<feature type="region of interest" description="Disordered" evidence="18">
    <location>
        <begin position="687"/>
        <end position="712"/>
    </location>
</feature>
<dbReference type="GO" id="GO:0006405">
    <property type="term" value="P:RNA export from nucleus"/>
    <property type="evidence" value="ECO:0007669"/>
    <property type="project" value="TreeGrafter"/>
</dbReference>
<dbReference type="Pfam" id="PF13634">
    <property type="entry name" value="Nucleoporin_FG"/>
    <property type="match status" value="3"/>
</dbReference>
<feature type="region of interest" description="Disordered" evidence="18">
    <location>
        <begin position="652"/>
        <end position="675"/>
    </location>
</feature>
<dbReference type="Gene3D" id="3.30.1610.10">
    <property type="entry name" value="Peptidase S59, nucleoporin"/>
    <property type="match status" value="1"/>
</dbReference>
<evidence type="ECO:0000256" key="16">
    <source>
        <dbReference type="ARBA" id="ARBA00023136"/>
    </source>
</evidence>
<keyword evidence="9" id="KW-0378">Hydrolase</keyword>
<evidence type="ECO:0000256" key="8">
    <source>
        <dbReference type="ARBA" id="ARBA00022737"/>
    </source>
</evidence>
<dbReference type="OMA" id="PMGKGLN"/>
<dbReference type="GO" id="GO:0005654">
    <property type="term" value="C:nucleoplasm"/>
    <property type="evidence" value="ECO:0007669"/>
    <property type="project" value="UniProtKB-SubCell"/>
</dbReference>
<dbReference type="Pfam" id="PF04096">
    <property type="entry name" value="Nucleoporin2"/>
    <property type="match status" value="1"/>
</dbReference>
<comment type="subcellular location">
    <subcellularLocation>
        <location evidence="2">Nucleus membrane</location>
        <topology evidence="2">Peripheral membrane protein</topology>
        <orientation evidence="2">Nucleoplasmic side</orientation>
    </subcellularLocation>
    <subcellularLocation>
        <location evidence="1">Nucleus</location>
        <location evidence="1">Nuclear pore complex</location>
    </subcellularLocation>
    <subcellularLocation>
        <location evidence="3">Nucleus</location>
        <location evidence="3">Nucleoplasm</location>
    </subcellularLocation>
</comment>
<keyword evidence="11" id="KW-0509">mRNA transport</keyword>
<dbReference type="GO" id="GO:0006606">
    <property type="term" value="P:protein import into nucleus"/>
    <property type="evidence" value="ECO:0007669"/>
    <property type="project" value="TreeGrafter"/>
</dbReference>
<evidence type="ECO:0000256" key="11">
    <source>
        <dbReference type="ARBA" id="ARBA00022816"/>
    </source>
</evidence>
<dbReference type="Gene3D" id="1.25.40.690">
    <property type="match status" value="1"/>
</dbReference>
<evidence type="ECO:0000256" key="5">
    <source>
        <dbReference type="ARBA" id="ARBA00013472"/>
    </source>
</evidence>
<evidence type="ECO:0000256" key="14">
    <source>
        <dbReference type="ARBA" id="ARBA00023010"/>
    </source>
</evidence>
<evidence type="ECO:0000259" key="19">
    <source>
        <dbReference type="PROSITE" id="PS51434"/>
    </source>
</evidence>
<evidence type="ECO:0000256" key="2">
    <source>
        <dbReference type="ARBA" id="ARBA00004620"/>
    </source>
</evidence>
<dbReference type="FunCoup" id="R7VEB7">
    <property type="interactions" value="2274"/>
</dbReference>
<evidence type="ECO:0000313" key="21">
    <source>
        <dbReference type="EnsemblMetazoa" id="CapteP222010"/>
    </source>
</evidence>
<dbReference type="Proteomes" id="UP000014760">
    <property type="component" value="Unassembled WGS sequence"/>
</dbReference>
<dbReference type="GO" id="GO:0034398">
    <property type="term" value="P:telomere tethering at nuclear periphery"/>
    <property type="evidence" value="ECO:0007669"/>
    <property type="project" value="TreeGrafter"/>
</dbReference>
<evidence type="ECO:0000256" key="17">
    <source>
        <dbReference type="ARBA" id="ARBA00023242"/>
    </source>
</evidence>
<dbReference type="FunFam" id="1.10.10.2360:FF:000001">
    <property type="entry name" value="Nuclear pore complex protein Nup98-Nup96"/>
    <property type="match status" value="1"/>
</dbReference>
<name>R7VEB7_CAPTE</name>
<feature type="compositionally biased region" description="Polar residues" evidence="18">
    <location>
        <begin position="658"/>
        <end position="675"/>
    </location>
</feature>
<keyword evidence="15" id="KW-0906">Nuclear pore complex</keyword>
<evidence type="ECO:0000256" key="12">
    <source>
        <dbReference type="ARBA" id="ARBA00022825"/>
    </source>
</evidence>
<reference evidence="20 22" key="2">
    <citation type="journal article" date="2013" name="Nature">
        <title>Insights into bilaterian evolution from three spiralian genomes.</title>
        <authorList>
            <person name="Simakov O."/>
            <person name="Marletaz F."/>
            <person name="Cho S.J."/>
            <person name="Edsinger-Gonzales E."/>
            <person name="Havlak P."/>
            <person name="Hellsten U."/>
            <person name="Kuo D.H."/>
            <person name="Larsson T."/>
            <person name="Lv J."/>
            <person name="Arendt D."/>
            <person name="Savage R."/>
            <person name="Osoegawa K."/>
            <person name="de Jong P."/>
            <person name="Grimwood J."/>
            <person name="Chapman J.A."/>
            <person name="Shapiro H."/>
            <person name="Aerts A."/>
            <person name="Otillar R.P."/>
            <person name="Terry A.Y."/>
            <person name="Boore J.L."/>
            <person name="Grigoriev I.V."/>
            <person name="Lindberg D.R."/>
            <person name="Seaver E.C."/>
            <person name="Weisblat D.A."/>
            <person name="Putnam N.H."/>
            <person name="Rokhsar D.S."/>
        </authorList>
    </citation>
    <scope>NUCLEOTIDE SEQUENCE</scope>
    <source>
        <strain evidence="20 22">I ESC-2004</strain>
    </source>
</reference>
<keyword evidence="17" id="KW-0539">Nucleus</keyword>
<dbReference type="FunFam" id="3.30.1610.10:FF:000001">
    <property type="entry name" value="Nuclear pore complex protein Nup98-Nup96"/>
    <property type="match status" value="1"/>
</dbReference>
<dbReference type="SUPFAM" id="SSF82215">
    <property type="entry name" value="C-terminal autoproteolytic domain of nucleoporin nup98"/>
    <property type="match status" value="1"/>
</dbReference>
<keyword evidence="8" id="KW-0677">Repeat</keyword>
<dbReference type="GO" id="GO:0008236">
    <property type="term" value="F:serine-type peptidase activity"/>
    <property type="evidence" value="ECO:0007669"/>
    <property type="project" value="UniProtKB-KW"/>
</dbReference>
<evidence type="ECO:0000256" key="4">
    <source>
        <dbReference type="ARBA" id="ARBA00008926"/>
    </source>
</evidence>
<keyword evidence="12" id="KW-0720">Serine protease</keyword>
<feature type="region of interest" description="Disordered" evidence="18">
    <location>
        <begin position="728"/>
        <end position="752"/>
    </location>
</feature>
<feature type="compositionally biased region" description="Low complexity" evidence="18">
    <location>
        <begin position="57"/>
        <end position="92"/>
    </location>
</feature>
<keyword evidence="14" id="KW-0811">Translocation</keyword>
<dbReference type="PANTHER" id="PTHR23198:SF6">
    <property type="entry name" value="NUCLEAR PORE COMPLEX PROTEIN NUP98-NUP96"/>
    <property type="match status" value="1"/>
</dbReference>
<proteinExistence type="inferred from homology"/>
<dbReference type="STRING" id="283909.R7VEB7"/>
<feature type="compositionally biased region" description="Polar residues" evidence="18">
    <location>
        <begin position="702"/>
        <end position="712"/>
    </location>
</feature>
<dbReference type="GO" id="GO:0000973">
    <property type="term" value="P:post-transcriptional tethering of RNA polymerase II gene DNA at nuclear periphery"/>
    <property type="evidence" value="ECO:0007669"/>
    <property type="project" value="TreeGrafter"/>
</dbReference>
<dbReference type="GO" id="GO:0031965">
    <property type="term" value="C:nuclear membrane"/>
    <property type="evidence" value="ECO:0007669"/>
    <property type="project" value="UniProtKB-SubCell"/>
</dbReference>
<evidence type="ECO:0000256" key="6">
    <source>
        <dbReference type="ARBA" id="ARBA00022448"/>
    </source>
</evidence>
<sequence>MFQNKGFGGFGSSTPFGANNANQSGSAFGATAPGTGGGLFGGAASASTSTGGGMFGAGATQTPGNTSGFGNTGFSFGQTASNQNAAQPQQAAAGGGGGLFGGGGLSQSSGIFSTPTSSTSTSAFGFGGGTSTPQTGGLFGATNANTSTNVFGASAANTSGFSMGASQQQQTGTSIKFNPPPGSDTMMKGGQTQSISTKHQCITAMKEYEAKSLEELRVEDYLANRKGPSQTPAGSAPTGGLFGATSQTSQASTGFGFGQQKPATGFGGGSFGTTSTAGGGLFGQQQTAAAPGNTGGLFGASKPSLFGTTTTSTASTGFGGFGQTPAASTSLFGANNQAKPTLFGQTATTQASGGGLFGGGATQTSTAGFGAPSTGFSAGFGATAQPATGGIFGGANKPGFGQTATSTGFGGFGATAQPAAGTGGLFGKSTAATGTTGFGGFGQNTTAGFGATANTGGGLFGAKPTGFGQTAGGGLTTGFGTSTGLTGGLNAGVFGNAQKPGGLNFGANTGFASSTGFAGGNTLGGGLNLGTASAVNPDLSGAAGQQAQVQQQLALLSSMPYGDTTLVRNLQSDKKVQEQRLKPTSAQAQRASLAVSAQFRVSPRPTSKIKPKPLPSLVAGKNQLFEGLEDDDFSFGNDSFIPRRSVKKLVIRSHDSSGCKSPSVAQDEGSTSSKDLVTNLHPQFLASKQSDIDSRPFEEAPPTNTYKTGNTSLDDTIMELNAKNKLVQSLDADSTTDRDDLSDNVSDVEGPPHAAGIVLRRHGYFTMPSLEELAEMVDDEGACLVENFVVGREGYGNVLFPGKTDVANLNLDEIVHFRRKEVTIYPDDDNKPDVGDALNKRAQVTLDCVWPVDKSSHKLIKDPVRLVDMNYQEKIEKASVKIGAKFIDYRPETGSWVFEVKHFSKYGLVDDSDDEEDAAKKGESVTGKPKTMMPLAKADLATSKLKVAKSVVGASEEKEEVIFEKEADETMEETRVLSASTHVSAAAAEEEEEEAGDVHQVPSSHRLATSLGVTPHHLQLQKASFFGDDEQEDMDMELTTAYGGFLSPMATAHPTVKHTPAAVSAGLKSAITGKAPSFGALPWSPSVPRVPITPTPALEDAPKLLAPKRPAFDSNNMSAMLFGEKSPVRSAKDSDAMHMLIPSGLTAMNKPKKMLGTRLPRHVPALKESVIQGKHSMLMDAALVHGRHSRVGWSAGWTFVHNDRPLCPVDAHVISDPKTSSHQFLLGSTSGQGTSGAGYPVTLEKVVAPVEYESVGDQSEHLEALLEIQLKHSDTGDSSPCPAFKASAGVAALHRYADMASDLGSSTGGHLDAAGEVWSLCVALWGDVPRPAGQEASGDGYFEQLVRKEAVSSWLESVTEREVQVDALLANKHQGLSSALAVFAYLTGRRLDDACNRAQESGDHTVALLSAQATGADIGRQMLRTQLDQWQQTKMDAHIDKEYLKIYALLAGQLVWPSSQGDINVCDGLSWKRCFALFLWYQCSATATISDALLQYEEAFQAETCARPSPGYLQEGEGVQPTEGHRDICFHLLQLFCNKTHALDALLSPSSVTANHLDYSLSWHLLCVLQALNFQHLSEQRVAVICCSYASQLEAAGLWHWAIFVLMHLNDPLRRCACVQAVLMRHIQLHPDDDSSERENFLTTQLQLPAAWLHAAKAVAARSHGTHEEEAWHLLRAQKWNASHAVVTRHLAAQAIIHESYDQLKVYLAELGSPEVNCQIQNWSIGGKVYLDYINMIDTLHQLTQGEPSAYELEKLQVEVSSLSKRIGSLVCRNATDRLCQSEMAKRTANLTYTLITMQSAQANVPTAAYFSGWQSVCDLPLPEDYALQELHQLTGAHLLQITQDA</sequence>
<dbReference type="PROSITE" id="PS51434">
    <property type="entry name" value="NUP_C"/>
    <property type="match status" value="1"/>
</dbReference>
<reference evidence="21" key="3">
    <citation type="submission" date="2015-06" db="UniProtKB">
        <authorList>
            <consortium name="EnsemblMetazoa"/>
        </authorList>
    </citation>
    <scope>IDENTIFICATION</scope>
</reference>
<feature type="region of interest" description="Disordered" evidence="18">
    <location>
        <begin position="54"/>
        <end position="99"/>
    </location>
</feature>
<gene>
    <name evidence="20" type="ORF">CAPTEDRAFT_222010</name>
</gene>
<feature type="compositionally biased region" description="Polar residues" evidence="18">
    <location>
        <begin position="244"/>
        <end position="253"/>
    </location>
</feature>
<evidence type="ECO:0000256" key="3">
    <source>
        <dbReference type="ARBA" id="ARBA00004642"/>
    </source>
</evidence>
<protein>
    <recommendedName>
        <fullName evidence="5">Nuclear pore complex protein Nup98-Nup96</fullName>
    </recommendedName>
</protein>
<reference evidence="22" key="1">
    <citation type="submission" date="2012-12" db="EMBL/GenBank/DDBJ databases">
        <authorList>
            <person name="Hellsten U."/>
            <person name="Grimwood J."/>
            <person name="Chapman J.A."/>
            <person name="Shapiro H."/>
            <person name="Aerts A."/>
            <person name="Otillar R.P."/>
            <person name="Terry A.Y."/>
            <person name="Boore J.L."/>
            <person name="Simakov O."/>
            <person name="Marletaz F."/>
            <person name="Cho S.-J."/>
            <person name="Edsinger-Gonzales E."/>
            <person name="Havlak P."/>
            <person name="Kuo D.-H."/>
            <person name="Larsson T."/>
            <person name="Lv J."/>
            <person name="Arendt D."/>
            <person name="Savage R."/>
            <person name="Osoegawa K."/>
            <person name="de Jong P."/>
            <person name="Lindberg D.R."/>
            <person name="Seaver E.C."/>
            <person name="Weisblat D.A."/>
            <person name="Putnam N.H."/>
            <person name="Grigoriev I.V."/>
            <person name="Rokhsar D.S."/>
        </authorList>
    </citation>
    <scope>NUCLEOTIDE SEQUENCE</scope>
    <source>
        <strain evidence="22">I ESC-2004</strain>
    </source>
</reference>
<dbReference type="InterPro" id="IPR037665">
    <property type="entry name" value="Nucleoporin_S59-like"/>
</dbReference>
<keyword evidence="10" id="KW-0068">Autocatalytic cleavage</keyword>
<evidence type="ECO:0000256" key="1">
    <source>
        <dbReference type="ARBA" id="ARBA00004567"/>
    </source>
</evidence>
<evidence type="ECO:0000256" key="10">
    <source>
        <dbReference type="ARBA" id="ARBA00022813"/>
    </source>
</evidence>
<dbReference type="Pfam" id="PF12110">
    <property type="entry name" value="Nup96"/>
    <property type="match status" value="1"/>
</dbReference>